<keyword evidence="3 5" id="KW-0479">Metal-binding</keyword>
<dbReference type="GO" id="GO:0004540">
    <property type="term" value="F:RNA nuclease activity"/>
    <property type="evidence" value="ECO:0007669"/>
    <property type="project" value="InterPro"/>
</dbReference>
<evidence type="ECO:0000256" key="5">
    <source>
        <dbReference type="HAMAP-Rule" id="MF_00265"/>
    </source>
</evidence>
<comment type="cofactor">
    <cofactor evidence="5">
        <name>Mg(2+)</name>
        <dbReference type="ChEBI" id="CHEBI:18420"/>
    </cofactor>
</comment>
<evidence type="ECO:0000256" key="1">
    <source>
        <dbReference type="ARBA" id="ARBA00022649"/>
    </source>
</evidence>
<keyword evidence="1 5" id="KW-1277">Toxin-antitoxin system</keyword>
<dbReference type="AlphaFoldDB" id="A0A1F6T039"/>
<sequence>MIVLDTHAWIWWVGESPDLSRRAKQAIAKADEIGVHAISCWEVAMLVSRKRLGLSMDVDDWIGEALRYPKVTLLPLEPSAAVLATRLPGSFHNDPADRFIVSTCLSHGAPLVTKDRRIHDWRQIPVIW</sequence>
<reference evidence="7 8" key="1">
    <citation type="journal article" date="2016" name="Nat. Commun.">
        <title>Thousands of microbial genomes shed light on interconnected biogeochemical processes in an aquifer system.</title>
        <authorList>
            <person name="Anantharaman K."/>
            <person name="Brown C.T."/>
            <person name="Hug L.A."/>
            <person name="Sharon I."/>
            <person name="Castelle C.J."/>
            <person name="Probst A.J."/>
            <person name="Thomas B.C."/>
            <person name="Singh A."/>
            <person name="Wilkins M.J."/>
            <person name="Karaoz U."/>
            <person name="Brodie E.L."/>
            <person name="Williams K.H."/>
            <person name="Hubbard S.S."/>
            <person name="Banfield J.F."/>
        </authorList>
    </citation>
    <scope>NUCLEOTIDE SEQUENCE [LARGE SCALE GENOMIC DNA]</scope>
</reference>
<evidence type="ECO:0000259" key="6">
    <source>
        <dbReference type="Pfam" id="PF01850"/>
    </source>
</evidence>
<name>A0A1F6T039_9PROT</name>
<dbReference type="HAMAP" id="MF_00265">
    <property type="entry name" value="VapC_Nob1"/>
    <property type="match status" value="1"/>
</dbReference>
<dbReference type="InterPro" id="IPR041705">
    <property type="entry name" value="PIN_Sll0205"/>
</dbReference>
<dbReference type="InterPro" id="IPR052919">
    <property type="entry name" value="TA_system_RNase"/>
</dbReference>
<keyword evidence="5" id="KW-0460">Magnesium</keyword>
<dbReference type="SUPFAM" id="SSF88723">
    <property type="entry name" value="PIN domain-like"/>
    <property type="match status" value="1"/>
</dbReference>
<dbReference type="InterPro" id="IPR002716">
    <property type="entry name" value="PIN_dom"/>
</dbReference>
<dbReference type="PANTHER" id="PTHR36173">
    <property type="entry name" value="RIBONUCLEASE VAPC16-RELATED"/>
    <property type="match status" value="1"/>
</dbReference>
<feature type="binding site" evidence="5">
    <location>
        <position position="5"/>
    </location>
    <ligand>
        <name>Mg(2+)</name>
        <dbReference type="ChEBI" id="CHEBI:18420"/>
    </ligand>
</feature>
<evidence type="ECO:0000256" key="2">
    <source>
        <dbReference type="ARBA" id="ARBA00022722"/>
    </source>
</evidence>
<accession>A0A1F6T039</accession>
<feature type="binding site" evidence="5">
    <location>
        <position position="97"/>
    </location>
    <ligand>
        <name>Mg(2+)</name>
        <dbReference type="ChEBI" id="CHEBI:18420"/>
    </ligand>
</feature>
<keyword evidence="2 5" id="KW-0540">Nuclease</keyword>
<dbReference type="InterPro" id="IPR029060">
    <property type="entry name" value="PIN-like_dom_sf"/>
</dbReference>
<dbReference type="EMBL" id="MFSR01000076">
    <property type="protein sequence ID" value="OGI38365.1"/>
    <property type="molecule type" value="Genomic_DNA"/>
</dbReference>
<dbReference type="CDD" id="cd09872">
    <property type="entry name" value="PIN_Sll0205-like"/>
    <property type="match status" value="1"/>
</dbReference>
<dbReference type="GO" id="GO:0090729">
    <property type="term" value="F:toxin activity"/>
    <property type="evidence" value="ECO:0007669"/>
    <property type="project" value="UniProtKB-KW"/>
</dbReference>
<dbReference type="Proteomes" id="UP000179334">
    <property type="component" value="Unassembled WGS sequence"/>
</dbReference>
<dbReference type="Pfam" id="PF01850">
    <property type="entry name" value="PIN"/>
    <property type="match status" value="1"/>
</dbReference>
<comment type="function">
    <text evidence="5">Toxic component of a toxin-antitoxin (TA) system. An RNase.</text>
</comment>
<dbReference type="InterPro" id="IPR022907">
    <property type="entry name" value="VapC_family"/>
</dbReference>
<keyword evidence="4 5" id="KW-0378">Hydrolase</keyword>
<evidence type="ECO:0000256" key="3">
    <source>
        <dbReference type="ARBA" id="ARBA00022723"/>
    </source>
</evidence>
<proteinExistence type="inferred from homology"/>
<keyword evidence="5" id="KW-0800">Toxin</keyword>
<dbReference type="GO" id="GO:0000287">
    <property type="term" value="F:magnesium ion binding"/>
    <property type="evidence" value="ECO:0007669"/>
    <property type="project" value="UniProtKB-UniRule"/>
</dbReference>
<protein>
    <recommendedName>
        <fullName evidence="5">Ribonuclease VapC</fullName>
        <shortName evidence="5">RNase VapC</shortName>
        <ecNumber evidence="5">3.1.-.-</ecNumber>
    </recommendedName>
    <alternativeName>
        <fullName evidence="5">Toxin VapC</fullName>
    </alternativeName>
</protein>
<evidence type="ECO:0000256" key="4">
    <source>
        <dbReference type="ARBA" id="ARBA00022801"/>
    </source>
</evidence>
<dbReference type="GO" id="GO:0016787">
    <property type="term" value="F:hydrolase activity"/>
    <property type="evidence" value="ECO:0007669"/>
    <property type="project" value="UniProtKB-KW"/>
</dbReference>
<feature type="domain" description="PIN" evidence="6">
    <location>
        <begin position="2"/>
        <end position="119"/>
    </location>
</feature>
<dbReference type="PANTHER" id="PTHR36173:SF1">
    <property type="entry name" value="RIBONUCLEASE VAPC22"/>
    <property type="match status" value="1"/>
</dbReference>
<organism evidence="7 8">
    <name type="scientific">Candidatus Muproteobacteria bacterium RBG_16_64_10</name>
    <dbReference type="NCBI Taxonomy" id="1817757"/>
    <lineage>
        <taxon>Bacteria</taxon>
        <taxon>Pseudomonadati</taxon>
        <taxon>Pseudomonadota</taxon>
        <taxon>Candidatus Muproteobacteria</taxon>
    </lineage>
</organism>
<comment type="caution">
    <text evidence="7">The sequence shown here is derived from an EMBL/GenBank/DDBJ whole genome shotgun (WGS) entry which is preliminary data.</text>
</comment>
<evidence type="ECO:0000313" key="8">
    <source>
        <dbReference type="Proteomes" id="UP000179334"/>
    </source>
</evidence>
<dbReference type="EC" id="3.1.-.-" evidence="5"/>
<evidence type="ECO:0000313" key="7">
    <source>
        <dbReference type="EMBL" id="OGI38365.1"/>
    </source>
</evidence>
<gene>
    <name evidence="5" type="primary">vapC</name>
    <name evidence="7" type="ORF">A2V91_06640</name>
</gene>
<comment type="similarity">
    <text evidence="5">Belongs to the PINc/VapC protein family.</text>
</comment>
<dbReference type="Gene3D" id="3.40.50.1010">
    <property type="entry name" value="5'-nuclease"/>
    <property type="match status" value="1"/>
</dbReference>